<evidence type="ECO:0000313" key="1">
    <source>
        <dbReference type="EMBL" id="OAH56636.1"/>
    </source>
</evidence>
<organism evidence="1 2">
    <name type="scientific">Domibacillus aminovorans</name>
    <dbReference type="NCBI Taxonomy" id="29332"/>
    <lineage>
        <taxon>Bacteria</taxon>
        <taxon>Bacillati</taxon>
        <taxon>Bacillota</taxon>
        <taxon>Bacilli</taxon>
        <taxon>Bacillales</taxon>
        <taxon>Bacillaceae</taxon>
        <taxon>Domibacillus</taxon>
    </lineage>
</organism>
<dbReference type="EMBL" id="LQWZ01000021">
    <property type="protein sequence ID" value="OAH56636.1"/>
    <property type="molecule type" value="Genomic_DNA"/>
</dbReference>
<comment type="caution">
    <text evidence="1">The sequence shown here is derived from an EMBL/GenBank/DDBJ whole genome shotgun (WGS) entry which is preliminary data.</text>
</comment>
<dbReference type="AlphaFoldDB" id="A0A177KU39"/>
<dbReference type="RefSeq" id="WP_018391872.1">
    <property type="nucleotide sequence ID" value="NZ_LQWZ01000021.1"/>
</dbReference>
<reference evidence="1 2" key="1">
    <citation type="submission" date="2016-01" db="EMBL/GenBank/DDBJ databases">
        <title>Investigation of taxonomic status of Bacillus aminovorans.</title>
        <authorList>
            <person name="Verma A."/>
            <person name="Pal Y."/>
            <person name="Krishnamurthi S."/>
        </authorList>
    </citation>
    <scope>NUCLEOTIDE SEQUENCE [LARGE SCALE GENOMIC DNA]</scope>
    <source>
        <strain evidence="1 2">DSM 4337</strain>
    </source>
</reference>
<dbReference type="Proteomes" id="UP000077271">
    <property type="component" value="Unassembled WGS sequence"/>
</dbReference>
<sequence length="71" mass="8391">MEEETIYDTLPAYLLVGFYYQIKKNIKRGILSNAMYQEIDLIKQAANRKGISLDYLYKEESLIVKIEKQIK</sequence>
<gene>
    <name evidence="1" type="ORF">AWH48_19925</name>
</gene>
<evidence type="ECO:0000313" key="2">
    <source>
        <dbReference type="Proteomes" id="UP000077271"/>
    </source>
</evidence>
<accession>A0A177KU39</accession>
<protein>
    <submittedName>
        <fullName evidence="1">Uncharacterized protein</fullName>
    </submittedName>
</protein>
<name>A0A177KU39_9BACI</name>
<proteinExistence type="predicted"/>